<feature type="region of interest" description="Disordered" evidence="1">
    <location>
        <begin position="81"/>
        <end position="116"/>
    </location>
</feature>
<evidence type="ECO:0000313" key="2">
    <source>
        <dbReference type="EMBL" id="GAA4980296.1"/>
    </source>
</evidence>
<dbReference type="Pfam" id="PF19565">
    <property type="entry name" value="DUF6087"/>
    <property type="match status" value="1"/>
</dbReference>
<organism evidence="2 3">
    <name type="scientific">Yinghuangia aomiensis</name>
    <dbReference type="NCBI Taxonomy" id="676205"/>
    <lineage>
        <taxon>Bacteria</taxon>
        <taxon>Bacillati</taxon>
        <taxon>Actinomycetota</taxon>
        <taxon>Actinomycetes</taxon>
        <taxon>Kitasatosporales</taxon>
        <taxon>Streptomycetaceae</taxon>
        <taxon>Yinghuangia</taxon>
    </lineage>
</organism>
<dbReference type="InterPro" id="IPR045733">
    <property type="entry name" value="DUF6087"/>
</dbReference>
<comment type="caution">
    <text evidence="2">The sequence shown here is derived from an EMBL/GenBank/DDBJ whole genome shotgun (WGS) entry which is preliminary data.</text>
</comment>
<evidence type="ECO:0000313" key="3">
    <source>
        <dbReference type="Proteomes" id="UP001500466"/>
    </source>
</evidence>
<sequence>MEDEPLDEWAARRSRRLRPAGALRAVIVGRPVATAAHLFPDEPRAIEEWDGYQWLPVTLLGDYASACRYLDPNATAVAHEAAEQAAALTPRPIHRKGTGKHRKPSPDEQPPQPAAE</sequence>
<accession>A0ABP9HWJ6</accession>
<proteinExistence type="predicted"/>
<keyword evidence="3" id="KW-1185">Reference proteome</keyword>
<reference evidence="3" key="1">
    <citation type="journal article" date="2019" name="Int. J. Syst. Evol. Microbiol.">
        <title>The Global Catalogue of Microorganisms (GCM) 10K type strain sequencing project: providing services to taxonomists for standard genome sequencing and annotation.</title>
        <authorList>
            <consortium name="The Broad Institute Genomics Platform"/>
            <consortium name="The Broad Institute Genome Sequencing Center for Infectious Disease"/>
            <person name="Wu L."/>
            <person name="Ma J."/>
        </authorList>
    </citation>
    <scope>NUCLEOTIDE SEQUENCE [LARGE SCALE GENOMIC DNA]</scope>
    <source>
        <strain evidence="3">JCM 17986</strain>
    </source>
</reference>
<dbReference type="Proteomes" id="UP001500466">
    <property type="component" value="Unassembled WGS sequence"/>
</dbReference>
<feature type="compositionally biased region" description="Basic residues" evidence="1">
    <location>
        <begin position="92"/>
        <end position="103"/>
    </location>
</feature>
<dbReference type="RefSeq" id="WP_345678540.1">
    <property type="nucleotide sequence ID" value="NZ_BAABHS010000022.1"/>
</dbReference>
<dbReference type="EMBL" id="BAABHS010000022">
    <property type="protein sequence ID" value="GAA4980296.1"/>
    <property type="molecule type" value="Genomic_DNA"/>
</dbReference>
<protein>
    <submittedName>
        <fullName evidence="2">Uncharacterized protein</fullName>
    </submittedName>
</protein>
<feature type="compositionally biased region" description="Pro residues" evidence="1">
    <location>
        <begin position="107"/>
        <end position="116"/>
    </location>
</feature>
<name>A0ABP9HWJ6_9ACTN</name>
<gene>
    <name evidence="2" type="ORF">GCM10023205_56650</name>
</gene>
<evidence type="ECO:0000256" key="1">
    <source>
        <dbReference type="SAM" id="MobiDB-lite"/>
    </source>
</evidence>